<accession>A0ABV7TD22</accession>
<dbReference type="Gene3D" id="3.30.980.20">
    <property type="entry name" value="Putative mannosyl-3-phosphoglycerate phosphatase, domain 2"/>
    <property type="match status" value="1"/>
</dbReference>
<dbReference type="SFLD" id="SFLDG01140">
    <property type="entry name" value="C2.B:_Phosphomannomutase_and_P"/>
    <property type="match status" value="1"/>
</dbReference>
<dbReference type="SFLD" id="SFLDS00003">
    <property type="entry name" value="Haloacid_Dehalogenase"/>
    <property type="match status" value="1"/>
</dbReference>
<comment type="caution">
    <text evidence="4">The sequence shown here is derived from an EMBL/GenBank/DDBJ whole genome shotgun (WGS) entry which is preliminary data.</text>
</comment>
<evidence type="ECO:0000256" key="2">
    <source>
        <dbReference type="ARBA" id="ARBA00022801"/>
    </source>
</evidence>
<keyword evidence="1" id="KW-0479">Metal-binding</keyword>
<evidence type="ECO:0000313" key="5">
    <source>
        <dbReference type="Proteomes" id="UP001595629"/>
    </source>
</evidence>
<proteinExistence type="predicted"/>
<name>A0ABV7TD22_9RHOB</name>
<dbReference type="NCBIfam" id="TIGR01484">
    <property type="entry name" value="HAD-SF-IIB"/>
    <property type="match status" value="1"/>
</dbReference>
<dbReference type="Pfam" id="PF08282">
    <property type="entry name" value="Hydrolase_3"/>
    <property type="match status" value="2"/>
</dbReference>
<dbReference type="InterPro" id="IPR006379">
    <property type="entry name" value="HAD-SF_hydro_IIB"/>
</dbReference>
<dbReference type="InterPro" id="IPR036412">
    <property type="entry name" value="HAD-like_sf"/>
</dbReference>
<dbReference type="EMBL" id="JBHRXI010000001">
    <property type="protein sequence ID" value="MFC3612677.1"/>
    <property type="molecule type" value="Genomic_DNA"/>
</dbReference>
<dbReference type="RefSeq" id="WP_386733851.1">
    <property type="nucleotide sequence ID" value="NZ_JBHRXI010000001.1"/>
</dbReference>
<organism evidence="4 5">
    <name type="scientific">Lutimaribacter marinistellae</name>
    <dbReference type="NCBI Taxonomy" id="1820329"/>
    <lineage>
        <taxon>Bacteria</taxon>
        <taxon>Pseudomonadati</taxon>
        <taxon>Pseudomonadota</taxon>
        <taxon>Alphaproteobacteria</taxon>
        <taxon>Rhodobacterales</taxon>
        <taxon>Roseobacteraceae</taxon>
        <taxon>Lutimaribacter</taxon>
    </lineage>
</organism>
<dbReference type="InterPro" id="IPR006381">
    <property type="entry name" value="HAD-SF-IIB-MPGP"/>
</dbReference>
<dbReference type="PANTHER" id="PTHR10000:SF8">
    <property type="entry name" value="HAD SUPERFAMILY HYDROLASE-LIKE, TYPE 3"/>
    <property type="match status" value="1"/>
</dbReference>
<reference evidence="5" key="1">
    <citation type="journal article" date="2019" name="Int. J. Syst. Evol. Microbiol.">
        <title>The Global Catalogue of Microorganisms (GCM) 10K type strain sequencing project: providing services to taxonomists for standard genome sequencing and annotation.</title>
        <authorList>
            <consortium name="The Broad Institute Genomics Platform"/>
            <consortium name="The Broad Institute Genome Sequencing Center for Infectious Disease"/>
            <person name="Wu L."/>
            <person name="Ma J."/>
        </authorList>
    </citation>
    <scope>NUCLEOTIDE SEQUENCE [LARGE SCALE GENOMIC DNA]</scope>
    <source>
        <strain evidence="5">KCTC 42911</strain>
    </source>
</reference>
<dbReference type="PANTHER" id="PTHR10000">
    <property type="entry name" value="PHOSPHOSERINE PHOSPHATASE"/>
    <property type="match status" value="1"/>
</dbReference>
<dbReference type="Proteomes" id="UP001595629">
    <property type="component" value="Unassembled WGS sequence"/>
</dbReference>
<keyword evidence="5" id="KW-1185">Reference proteome</keyword>
<evidence type="ECO:0000256" key="1">
    <source>
        <dbReference type="ARBA" id="ARBA00022723"/>
    </source>
</evidence>
<evidence type="ECO:0000256" key="3">
    <source>
        <dbReference type="ARBA" id="ARBA00022842"/>
    </source>
</evidence>
<dbReference type="InterPro" id="IPR023214">
    <property type="entry name" value="HAD_sf"/>
</dbReference>
<evidence type="ECO:0000313" key="4">
    <source>
        <dbReference type="EMBL" id="MFC3612677.1"/>
    </source>
</evidence>
<dbReference type="GO" id="GO:0016787">
    <property type="term" value="F:hydrolase activity"/>
    <property type="evidence" value="ECO:0007669"/>
    <property type="project" value="UniProtKB-KW"/>
</dbReference>
<dbReference type="Gene3D" id="3.40.50.1000">
    <property type="entry name" value="HAD superfamily/HAD-like"/>
    <property type="match status" value="1"/>
</dbReference>
<sequence length="257" mass="27512">MVPPLSLLVFSDLDGTLLDHRDYSWDAARPGLDALRQMGAGLVLASSKTAAEIAPLRAAMGASDWPAIVENGAGILWPGDAAGNDRDQYDRLRAVLHDAPREFTGFGDMTAEQISRHTGLPVEAATRAANRQFSEPGLWTGSEADLDAFLNAIARQGIHARRGGRFLTLSFGRTKADAMAEVTARLRPARTIALGDAPNDVEMIEAADRGVIIRNPDAPPIPPLPGEAQGTIHRTTRSGPAGWSDAITRLVDEISRH</sequence>
<dbReference type="NCBIfam" id="TIGR01486">
    <property type="entry name" value="HAD-SF-IIB-MPGP"/>
    <property type="match status" value="1"/>
</dbReference>
<dbReference type="SFLD" id="SFLDG01142">
    <property type="entry name" value="C2.B.2:_Mannosyl-3-phosphoglyc"/>
    <property type="match status" value="1"/>
</dbReference>
<keyword evidence="2 4" id="KW-0378">Hydrolase</keyword>
<gene>
    <name evidence="4" type="ORF">ACFORG_02800</name>
</gene>
<protein>
    <submittedName>
        <fullName evidence="4">HAD-IIB family hydrolase</fullName>
    </submittedName>
</protein>
<keyword evidence="3" id="KW-0460">Magnesium</keyword>
<dbReference type="SUPFAM" id="SSF56784">
    <property type="entry name" value="HAD-like"/>
    <property type="match status" value="1"/>
</dbReference>